<evidence type="ECO:0000313" key="3">
    <source>
        <dbReference type="Proteomes" id="UP000076770"/>
    </source>
</evidence>
<keyword evidence="1" id="KW-0812">Transmembrane</keyword>
<evidence type="ECO:0000256" key="1">
    <source>
        <dbReference type="SAM" id="Phobius"/>
    </source>
</evidence>
<proteinExistence type="predicted"/>
<dbReference type="PATRIC" id="fig|2287.9.peg.2361"/>
<reference evidence="3" key="1">
    <citation type="submission" date="2016-04" db="EMBL/GenBank/DDBJ databases">
        <authorList>
            <person name="Shah S.A."/>
            <person name="Garrett R.A."/>
        </authorList>
    </citation>
    <scope>NUCLEOTIDE SEQUENCE [LARGE SCALE GENOMIC DNA]</scope>
    <source>
        <strain evidence="3">ATCC 35091 / DSM 1616 / JCM 8930 / NBRC 15331 / P1</strain>
    </source>
</reference>
<sequence length="49" mass="5982">MKYEFLRAIQVFIANSLYFKNYDEFNWVITVYKGNTSLIVLILLYLYYS</sequence>
<evidence type="ECO:0000313" key="2">
    <source>
        <dbReference type="EMBL" id="SAI85801.1"/>
    </source>
</evidence>
<dbReference type="EMBL" id="LT549890">
    <property type="protein sequence ID" value="SAI85801.1"/>
    <property type="molecule type" value="Genomic_DNA"/>
</dbReference>
<feature type="transmembrane region" description="Helical" evidence="1">
    <location>
        <begin position="25"/>
        <end position="48"/>
    </location>
</feature>
<name>A0A157T4K8_SACSO</name>
<dbReference type="Proteomes" id="UP000076770">
    <property type="component" value="Chromosome i"/>
</dbReference>
<protein>
    <submittedName>
        <fullName evidence="2">Uncharacterized protein</fullName>
    </submittedName>
</protein>
<keyword evidence="1" id="KW-1133">Transmembrane helix</keyword>
<gene>
    <name evidence="2" type="ORF">SSOP1_2247</name>
</gene>
<keyword evidence="1" id="KW-0472">Membrane</keyword>
<accession>A0A157T4K8</accession>
<dbReference type="AlphaFoldDB" id="A0A157T4K8"/>
<organism evidence="2 3">
    <name type="scientific">Saccharolobus solfataricus</name>
    <name type="common">Sulfolobus solfataricus</name>
    <dbReference type="NCBI Taxonomy" id="2287"/>
    <lineage>
        <taxon>Archaea</taxon>
        <taxon>Thermoproteota</taxon>
        <taxon>Thermoprotei</taxon>
        <taxon>Sulfolobales</taxon>
        <taxon>Sulfolobaceae</taxon>
        <taxon>Saccharolobus</taxon>
    </lineage>
</organism>